<evidence type="ECO:0000313" key="3">
    <source>
        <dbReference type="Proteomes" id="UP000265801"/>
    </source>
</evidence>
<dbReference type="AlphaFoldDB" id="A0A3A1R5B6"/>
<keyword evidence="3" id="KW-1185">Reference proteome</keyword>
<evidence type="ECO:0000313" key="2">
    <source>
        <dbReference type="EMBL" id="RIW38349.1"/>
    </source>
</evidence>
<dbReference type="Proteomes" id="UP000265801">
    <property type="component" value="Unassembled WGS sequence"/>
</dbReference>
<protein>
    <submittedName>
        <fullName evidence="2">Uncharacterized protein</fullName>
    </submittedName>
</protein>
<gene>
    <name evidence="2" type="ORF">D3H55_02060</name>
</gene>
<keyword evidence="1" id="KW-0472">Membrane</keyword>
<evidence type="ECO:0000256" key="1">
    <source>
        <dbReference type="SAM" id="Phobius"/>
    </source>
</evidence>
<feature type="transmembrane region" description="Helical" evidence="1">
    <location>
        <begin position="6"/>
        <end position="26"/>
    </location>
</feature>
<accession>A0A3A1R5B6</accession>
<organism evidence="2 3">
    <name type="scientific">Bacillus salacetis</name>
    <dbReference type="NCBI Taxonomy" id="2315464"/>
    <lineage>
        <taxon>Bacteria</taxon>
        <taxon>Bacillati</taxon>
        <taxon>Bacillota</taxon>
        <taxon>Bacilli</taxon>
        <taxon>Bacillales</taxon>
        <taxon>Bacillaceae</taxon>
        <taxon>Bacillus</taxon>
    </lineage>
</organism>
<name>A0A3A1R5B6_9BACI</name>
<sequence>MILSFLPLLLTFAAIVFIIYYIPILVKDSKKKMDSTESIKNNLDKIVKQNEELIFLLKKNNEKG</sequence>
<reference evidence="2 3" key="1">
    <citation type="submission" date="2018-09" db="EMBL/GenBank/DDBJ databases">
        <title>Bacillus saliacetes sp. nov., isolated from Thai shrimp paste (Ka-pi).</title>
        <authorList>
            <person name="Daroonpunt R."/>
            <person name="Tanasupawat S."/>
            <person name="Yiamsombut S."/>
        </authorList>
    </citation>
    <scope>NUCLEOTIDE SEQUENCE [LARGE SCALE GENOMIC DNA]</scope>
    <source>
        <strain evidence="2 3">SKP7-4</strain>
    </source>
</reference>
<keyword evidence="1" id="KW-1133">Transmembrane helix</keyword>
<comment type="caution">
    <text evidence="2">The sequence shown here is derived from an EMBL/GenBank/DDBJ whole genome shotgun (WGS) entry which is preliminary data.</text>
</comment>
<proteinExistence type="predicted"/>
<dbReference type="EMBL" id="QXIR01000002">
    <property type="protein sequence ID" value="RIW38349.1"/>
    <property type="molecule type" value="Genomic_DNA"/>
</dbReference>
<keyword evidence="1" id="KW-0812">Transmembrane</keyword>